<dbReference type="InterPro" id="IPR002181">
    <property type="entry name" value="Fibrinogen_a/b/g_C_dom"/>
</dbReference>
<keyword evidence="1" id="KW-0732">Signal</keyword>
<proteinExistence type="predicted"/>
<dbReference type="GO" id="GO:0005615">
    <property type="term" value="C:extracellular space"/>
    <property type="evidence" value="ECO:0007669"/>
    <property type="project" value="TreeGrafter"/>
</dbReference>
<accession>A0A7M5V8Z2</accession>
<dbReference type="PROSITE" id="PS51406">
    <property type="entry name" value="FIBRINOGEN_C_2"/>
    <property type="match status" value="1"/>
</dbReference>
<dbReference type="Proteomes" id="UP000594262">
    <property type="component" value="Unplaced"/>
</dbReference>
<dbReference type="EnsemblMetazoa" id="CLYHEMT004533.1">
    <property type="protein sequence ID" value="CLYHEMP004533.1"/>
    <property type="gene ID" value="CLYHEMG004533"/>
</dbReference>
<organism evidence="3 4">
    <name type="scientific">Clytia hemisphaerica</name>
    <dbReference type="NCBI Taxonomy" id="252671"/>
    <lineage>
        <taxon>Eukaryota</taxon>
        <taxon>Metazoa</taxon>
        <taxon>Cnidaria</taxon>
        <taxon>Hydrozoa</taxon>
        <taxon>Hydroidolina</taxon>
        <taxon>Leptothecata</taxon>
        <taxon>Obeliida</taxon>
        <taxon>Clytiidae</taxon>
        <taxon>Clytia</taxon>
    </lineage>
</organism>
<dbReference type="PANTHER" id="PTHR19143">
    <property type="entry name" value="FIBRINOGEN/TENASCIN/ANGIOPOEITIN"/>
    <property type="match status" value="1"/>
</dbReference>
<dbReference type="Pfam" id="PF00147">
    <property type="entry name" value="Fibrinogen_C"/>
    <property type="match status" value="1"/>
</dbReference>
<feature type="domain" description="Fibrinogen C-terminal" evidence="2">
    <location>
        <begin position="100"/>
        <end position="322"/>
    </location>
</feature>
<dbReference type="AlphaFoldDB" id="A0A7M5V8Z2"/>
<evidence type="ECO:0000313" key="4">
    <source>
        <dbReference type="Proteomes" id="UP000594262"/>
    </source>
</evidence>
<dbReference type="InterPro" id="IPR050373">
    <property type="entry name" value="Fibrinogen_C-term_domain"/>
</dbReference>
<dbReference type="SUPFAM" id="SSF56496">
    <property type="entry name" value="Fibrinogen C-terminal domain-like"/>
    <property type="match status" value="1"/>
</dbReference>
<evidence type="ECO:0000259" key="2">
    <source>
        <dbReference type="PROSITE" id="PS51406"/>
    </source>
</evidence>
<sequence>MELHQVFIILINIQFLVASTRILNLIATDKTVDYTPFHTEVDIRYPRCISMCSLNPECFSFDYTPPHQQGTNGVCNFYDVTFETYQNQTRSFKTQPGTKYYSYLIFKNCKDWYNVGYRRDGVYEVTLLATQKRHVYCMMEYEGGGWLAFHRRFDGSVNFEDRNWEEYKRGFGYADGEYYLGNEMLHLLTTSENHDWLVRATNFSGTTKMKMIKNVHIENEDASYQLNYDLGDIDTTYSTARYGMSMRGRPFSTVDRLSCLQSCIDDYGPWWHSQCHENAMNGPYQENVFYSTSGIVWFQFDEDGENTYTNMKSDLIMIRPSS</sequence>
<protein>
    <recommendedName>
        <fullName evidence="2">Fibrinogen C-terminal domain-containing protein</fullName>
    </recommendedName>
</protein>
<dbReference type="PANTHER" id="PTHR19143:SF327">
    <property type="entry name" value="FI21813P1-RELATED"/>
    <property type="match status" value="1"/>
</dbReference>
<dbReference type="SMART" id="SM00186">
    <property type="entry name" value="FBG"/>
    <property type="match status" value="1"/>
</dbReference>
<name>A0A7M5V8Z2_9CNID</name>
<dbReference type="InterPro" id="IPR036056">
    <property type="entry name" value="Fibrinogen-like_C"/>
</dbReference>
<dbReference type="OrthoDB" id="6275059at2759"/>
<evidence type="ECO:0000256" key="1">
    <source>
        <dbReference type="SAM" id="SignalP"/>
    </source>
</evidence>
<feature type="chain" id="PRO_5029869327" description="Fibrinogen C-terminal domain-containing protein" evidence="1">
    <location>
        <begin position="19"/>
        <end position="322"/>
    </location>
</feature>
<dbReference type="InterPro" id="IPR014716">
    <property type="entry name" value="Fibrinogen_a/b/g_C_1"/>
</dbReference>
<keyword evidence="4" id="KW-1185">Reference proteome</keyword>
<reference evidence="3" key="1">
    <citation type="submission" date="2021-01" db="UniProtKB">
        <authorList>
            <consortium name="EnsemblMetazoa"/>
        </authorList>
    </citation>
    <scope>IDENTIFICATION</scope>
</reference>
<dbReference type="Gene3D" id="3.90.215.10">
    <property type="entry name" value="Gamma Fibrinogen, chain A, domain 1"/>
    <property type="match status" value="1"/>
</dbReference>
<evidence type="ECO:0000313" key="3">
    <source>
        <dbReference type="EnsemblMetazoa" id="CLYHEMP004533.1"/>
    </source>
</evidence>
<feature type="signal peptide" evidence="1">
    <location>
        <begin position="1"/>
        <end position="18"/>
    </location>
</feature>